<comment type="caution">
    <text evidence="2">The sequence shown here is derived from an EMBL/GenBank/DDBJ whole genome shotgun (WGS) entry which is preliminary data.</text>
</comment>
<reference evidence="2 3" key="1">
    <citation type="submission" date="2023-08" db="EMBL/GenBank/DDBJ databases">
        <authorList>
            <person name="Girao M."/>
            <person name="Carvalho M.F."/>
        </authorList>
    </citation>
    <scope>NUCLEOTIDE SEQUENCE [LARGE SCALE GENOMIC DNA]</scope>
    <source>
        <strain evidence="2 3">CC-R104</strain>
    </source>
</reference>
<dbReference type="Gene3D" id="3.40.50.1820">
    <property type="entry name" value="alpha/beta hydrolase"/>
    <property type="match status" value="1"/>
</dbReference>
<dbReference type="Proteomes" id="UP001331936">
    <property type="component" value="Unassembled WGS sequence"/>
</dbReference>
<gene>
    <name evidence="2" type="ORF">Q8814_15395</name>
</gene>
<dbReference type="PANTHER" id="PTHR43194">
    <property type="entry name" value="HYDROLASE ALPHA/BETA FOLD FAMILY"/>
    <property type="match status" value="1"/>
</dbReference>
<dbReference type="InterPro" id="IPR050228">
    <property type="entry name" value="Carboxylesterase_BioH"/>
</dbReference>
<dbReference type="RefSeq" id="WP_330152888.1">
    <property type="nucleotide sequence ID" value="NZ_JAUZMZ010000085.1"/>
</dbReference>
<dbReference type="PANTHER" id="PTHR43194:SF2">
    <property type="entry name" value="PEROXISOMAL MEMBRANE PROTEIN LPX1"/>
    <property type="match status" value="1"/>
</dbReference>
<dbReference type="Pfam" id="PF00561">
    <property type="entry name" value="Abhydrolase_1"/>
    <property type="match status" value="1"/>
</dbReference>
<dbReference type="SUPFAM" id="SSF53474">
    <property type="entry name" value="alpha/beta-Hydrolases"/>
    <property type="match status" value="1"/>
</dbReference>
<feature type="domain" description="AB hydrolase-1" evidence="1">
    <location>
        <begin position="36"/>
        <end position="290"/>
    </location>
</feature>
<evidence type="ECO:0000259" key="1">
    <source>
        <dbReference type="Pfam" id="PF00561"/>
    </source>
</evidence>
<protein>
    <submittedName>
        <fullName evidence="2">Alpha/beta hydrolase</fullName>
    </submittedName>
</protein>
<dbReference type="InterPro" id="IPR029058">
    <property type="entry name" value="AB_hydrolase_fold"/>
</dbReference>
<name>A0ABU7JTY1_9NOCA</name>
<dbReference type="EMBL" id="JAUZMZ010000085">
    <property type="protein sequence ID" value="MEE2033484.1"/>
    <property type="molecule type" value="Genomic_DNA"/>
</dbReference>
<keyword evidence="2" id="KW-0378">Hydrolase</keyword>
<sequence length="308" mass="32375">MTTTGSARPLRGTTVHADDGVPLAVLEVGPATAPLTLVFVHGHCHDTGVWTTLRDALPPTTGSPVRMVFFDHRGHGRSGGAPAETYTVDQVGRDLAAVLDAVTRGPVVLIGHSMGGMAILSYARQHPADVGSRVVGVALIATAADDLVRSGLGRYLHSPAVELFRRAVSRAPRLTQRAVRFGGRTVLPLARAVPRRAGKRGQGEWWLPGLLALLRSDTSVVTMAGFLRSFAALDEAAALTVLASVPALVLCGSHDEWTPFELSTGLAARLPLAELVRVDDAGHSVIVERPAEVATALGRLCTAALELL</sequence>
<evidence type="ECO:0000313" key="2">
    <source>
        <dbReference type="EMBL" id="MEE2033484.1"/>
    </source>
</evidence>
<dbReference type="InterPro" id="IPR000073">
    <property type="entry name" value="AB_hydrolase_1"/>
</dbReference>
<accession>A0ABU7JTY1</accession>
<dbReference type="GO" id="GO:0016787">
    <property type="term" value="F:hydrolase activity"/>
    <property type="evidence" value="ECO:0007669"/>
    <property type="project" value="UniProtKB-KW"/>
</dbReference>
<organism evidence="2 3">
    <name type="scientific">Rhodococcus chondri</name>
    <dbReference type="NCBI Taxonomy" id="3065941"/>
    <lineage>
        <taxon>Bacteria</taxon>
        <taxon>Bacillati</taxon>
        <taxon>Actinomycetota</taxon>
        <taxon>Actinomycetes</taxon>
        <taxon>Mycobacteriales</taxon>
        <taxon>Nocardiaceae</taxon>
        <taxon>Rhodococcus</taxon>
    </lineage>
</organism>
<evidence type="ECO:0000313" key="3">
    <source>
        <dbReference type="Proteomes" id="UP001331936"/>
    </source>
</evidence>
<proteinExistence type="predicted"/>
<keyword evidence="3" id="KW-1185">Reference proteome</keyword>